<dbReference type="PANTHER" id="PTHR42933">
    <property type="entry name" value="SLR6095 PROTEIN"/>
    <property type="match status" value="1"/>
</dbReference>
<keyword evidence="6" id="KW-0680">Restriction system</keyword>
<dbReference type="Proteomes" id="UP000027178">
    <property type="component" value="Unassembled WGS sequence"/>
</dbReference>
<evidence type="ECO:0000256" key="1">
    <source>
        <dbReference type="ARBA" id="ARBA00006594"/>
    </source>
</evidence>
<keyword evidence="8" id="KW-0175">Coiled coil</keyword>
<evidence type="ECO:0000259" key="10">
    <source>
        <dbReference type="Pfam" id="PF12161"/>
    </source>
</evidence>
<dbReference type="InterPro" id="IPR051537">
    <property type="entry name" value="DNA_Adenine_Mtase"/>
</dbReference>
<dbReference type="HOGENOM" id="CLU_013049_4_0_11"/>
<dbReference type="EMBL" id="JNBY01000078">
    <property type="protein sequence ID" value="KDN85731.1"/>
    <property type="molecule type" value="Genomic_DNA"/>
</dbReference>
<accession>A0A066Z5Y9</accession>
<dbReference type="Gene3D" id="3.40.50.150">
    <property type="entry name" value="Vaccinia Virus protein VP39"/>
    <property type="match status" value="1"/>
</dbReference>
<dbReference type="RefSeq" id="WP_035862124.1">
    <property type="nucleotide sequence ID" value="NZ_KK853997.1"/>
</dbReference>
<dbReference type="InterPro" id="IPR003356">
    <property type="entry name" value="DNA_methylase_A-5"/>
</dbReference>
<dbReference type="GO" id="GO:0008170">
    <property type="term" value="F:N-methyltransferase activity"/>
    <property type="evidence" value="ECO:0007669"/>
    <property type="project" value="InterPro"/>
</dbReference>
<evidence type="ECO:0000256" key="4">
    <source>
        <dbReference type="ARBA" id="ARBA00022679"/>
    </source>
</evidence>
<evidence type="ECO:0000256" key="6">
    <source>
        <dbReference type="ARBA" id="ARBA00022747"/>
    </source>
</evidence>
<evidence type="ECO:0000256" key="8">
    <source>
        <dbReference type="SAM" id="Coils"/>
    </source>
</evidence>
<proteinExistence type="inferred from homology"/>
<organism evidence="11 12">
    <name type="scientific">Kitasatospora cheerisanensis KCTC 2395</name>
    <dbReference type="NCBI Taxonomy" id="1348663"/>
    <lineage>
        <taxon>Bacteria</taxon>
        <taxon>Bacillati</taxon>
        <taxon>Actinomycetota</taxon>
        <taxon>Actinomycetes</taxon>
        <taxon>Kitasatosporales</taxon>
        <taxon>Streptomycetaceae</taxon>
        <taxon>Kitasatospora</taxon>
    </lineage>
</organism>
<dbReference type="PANTHER" id="PTHR42933:SF3">
    <property type="entry name" value="TYPE I RESTRICTION ENZYME MJAVIII METHYLASE SUBUNIT"/>
    <property type="match status" value="1"/>
</dbReference>
<dbReference type="GO" id="GO:0032259">
    <property type="term" value="P:methylation"/>
    <property type="evidence" value="ECO:0007669"/>
    <property type="project" value="UniProtKB-KW"/>
</dbReference>
<dbReference type="Pfam" id="PF12161">
    <property type="entry name" value="HsdM_N"/>
    <property type="match status" value="1"/>
</dbReference>
<dbReference type="PRINTS" id="PR00507">
    <property type="entry name" value="N12N6MTFRASE"/>
</dbReference>
<dbReference type="InterPro" id="IPR029063">
    <property type="entry name" value="SAM-dependent_MTases_sf"/>
</dbReference>
<comment type="catalytic activity">
    <reaction evidence="7">
        <text>a 2'-deoxyadenosine in DNA + S-adenosyl-L-methionine = an N(6)-methyl-2'-deoxyadenosine in DNA + S-adenosyl-L-homocysteine + H(+)</text>
        <dbReference type="Rhea" id="RHEA:15197"/>
        <dbReference type="Rhea" id="RHEA-COMP:12418"/>
        <dbReference type="Rhea" id="RHEA-COMP:12419"/>
        <dbReference type="ChEBI" id="CHEBI:15378"/>
        <dbReference type="ChEBI" id="CHEBI:57856"/>
        <dbReference type="ChEBI" id="CHEBI:59789"/>
        <dbReference type="ChEBI" id="CHEBI:90615"/>
        <dbReference type="ChEBI" id="CHEBI:90616"/>
        <dbReference type="EC" id="2.1.1.72"/>
    </reaction>
</comment>
<evidence type="ECO:0000256" key="7">
    <source>
        <dbReference type="ARBA" id="ARBA00047942"/>
    </source>
</evidence>
<name>A0A066Z5Y9_9ACTN</name>
<dbReference type="SUPFAM" id="SSF53335">
    <property type="entry name" value="S-adenosyl-L-methionine-dependent methyltransferases"/>
    <property type="match status" value="1"/>
</dbReference>
<evidence type="ECO:0000256" key="3">
    <source>
        <dbReference type="ARBA" id="ARBA00022603"/>
    </source>
</evidence>
<evidence type="ECO:0000256" key="2">
    <source>
        <dbReference type="ARBA" id="ARBA00011900"/>
    </source>
</evidence>
<feature type="coiled-coil region" evidence="8">
    <location>
        <begin position="671"/>
        <end position="733"/>
    </location>
</feature>
<evidence type="ECO:0000259" key="9">
    <source>
        <dbReference type="Pfam" id="PF02384"/>
    </source>
</evidence>
<keyword evidence="5" id="KW-0949">S-adenosyl-L-methionine</keyword>
<dbReference type="GO" id="GO:0009007">
    <property type="term" value="F:site-specific DNA-methyltransferase (adenine-specific) activity"/>
    <property type="evidence" value="ECO:0007669"/>
    <property type="project" value="UniProtKB-EC"/>
</dbReference>
<evidence type="ECO:0000256" key="5">
    <source>
        <dbReference type="ARBA" id="ARBA00022691"/>
    </source>
</evidence>
<sequence>MARLTLPQLERHLYAAADILRGKMDASEFKEYIFGMLFLKRASDQFDELRERVIADQLKAGKPPEAAEKNAEMPHHYARGQFYVPEEARWRTIVDRSRNSDVKVAETLNVAMGALSEANSPALDDVLEHIDFSRKVGQASLSNVKLQQLVDHFGRYRLRNEDFEFPDLLGHAYEYLIGEFADSAGKKGGEFYTPRAVVRMMVRLVKPDEEMSVYDPCCGSGGMLILAKEYVEDHGHDAATLDLAGQEYNGGVWAMAKMNMILHGIADADLRNDDTLSAPAHEQDGELIRFDRVLTNPPFSLNYARKGMVHQERMKYGWCPESGKKADLMFIQHVLAVLEPDGIGASVMPHGVLFRGGEEKKIRRGFIEENRLDAVIGLPPNLFYGTGIPACILVVRGSNGVPEGQRNGVLFINADREFTPGRAQNYLDPQHAEKIVAAFQERRDIPGFARVVSLAELEKNDFNLNIRRYVDNTPPSEPQDVRAHLHGGVPMSEVAAKIEQFAAYGLDPSTLFVEMGSDYYAFPADGYEAAAARIPELVAEREREVADAYETWWAKHEYRLVELPLTKKLTNTREELLDSFVSALEPLGVLDRHQLAGAVAAWWYDSQHDLKSLSANGFRAVVDRWVANIESAFDEPEDADAKTLTRLRSDQRRARDHRLVPVLIPSYVEALESSELRAAELDVRIKAATAKKSADDGEEESDDAEEVLSPAELRRLKAELKQAKANVKELRATFVAELKCAADMLSDVETRNYVLQFLSEDLHTRLTRFLLAGRRSLIDAYRTWGDKYAVTLADLEAQRAAAAAQLSEYLEELGYA</sequence>
<dbReference type="InterPro" id="IPR022749">
    <property type="entry name" value="D12N6_MeTrfase_N"/>
</dbReference>
<dbReference type="REBASE" id="89744">
    <property type="entry name" value="M.Kch2395ORF23890P"/>
</dbReference>
<comment type="caution">
    <text evidence="11">The sequence shown here is derived from an EMBL/GenBank/DDBJ whole genome shotgun (WGS) entry which is preliminary data.</text>
</comment>
<keyword evidence="3 11" id="KW-0489">Methyltransferase</keyword>
<evidence type="ECO:0000313" key="11">
    <source>
        <dbReference type="EMBL" id="KDN85731.1"/>
    </source>
</evidence>
<dbReference type="GO" id="GO:0009307">
    <property type="term" value="P:DNA restriction-modification system"/>
    <property type="evidence" value="ECO:0007669"/>
    <property type="project" value="UniProtKB-KW"/>
</dbReference>
<dbReference type="EC" id="2.1.1.72" evidence="2"/>
<keyword evidence="12" id="KW-1185">Reference proteome</keyword>
<keyword evidence="4 11" id="KW-0808">Transferase</keyword>
<feature type="domain" description="DNA methylase adenine-specific" evidence="9">
    <location>
        <begin position="167"/>
        <end position="473"/>
    </location>
</feature>
<dbReference type="GO" id="GO:0003677">
    <property type="term" value="F:DNA binding"/>
    <property type="evidence" value="ECO:0007669"/>
    <property type="project" value="InterPro"/>
</dbReference>
<dbReference type="eggNOG" id="COG0286">
    <property type="taxonomic scope" value="Bacteria"/>
</dbReference>
<dbReference type="Gene3D" id="1.20.1260.30">
    <property type="match status" value="1"/>
</dbReference>
<dbReference type="PATRIC" id="fig|1348663.4.peg.2311"/>
<gene>
    <name evidence="11" type="ORF">KCH_23890</name>
</gene>
<reference evidence="11 12" key="1">
    <citation type="submission" date="2014-05" db="EMBL/GenBank/DDBJ databases">
        <title>Draft Genome Sequence of Kitasatospora cheerisanensis KCTC 2395.</title>
        <authorList>
            <person name="Nam D.H."/>
        </authorList>
    </citation>
    <scope>NUCLEOTIDE SEQUENCE [LARGE SCALE GENOMIC DNA]</scope>
    <source>
        <strain evidence="11 12">KCTC 2395</strain>
    </source>
</reference>
<dbReference type="InterPro" id="IPR038333">
    <property type="entry name" value="T1MK-like_N_sf"/>
</dbReference>
<dbReference type="Pfam" id="PF02384">
    <property type="entry name" value="N6_Mtase"/>
    <property type="match status" value="1"/>
</dbReference>
<dbReference type="AlphaFoldDB" id="A0A066Z5Y9"/>
<protein>
    <recommendedName>
        <fullName evidence="2">site-specific DNA-methyltransferase (adenine-specific)</fullName>
        <ecNumber evidence="2">2.1.1.72</ecNumber>
    </recommendedName>
</protein>
<comment type="similarity">
    <text evidence="1">Belongs to the N(4)/N(6)-methyltransferase family.</text>
</comment>
<dbReference type="OrthoDB" id="9784823at2"/>
<evidence type="ECO:0000313" key="12">
    <source>
        <dbReference type="Proteomes" id="UP000027178"/>
    </source>
</evidence>
<feature type="domain" description="N6 adenine-specific DNA methyltransferase N-terminal" evidence="10">
    <location>
        <begin position="9"/>
        <end position="153"/>
    </location>
</feature>